<comment type="caution">
    <text evidence="2">The sequence shown here is derived from an EMBL/GenBank/DDBJ whole genome shotgun (WGS) entry which is preliminary data.</text>
</comment>
<dbReference type="InterPro" id="IPR001173">
    <property type="entry name" value="Glyco_trans_2-like"/>
</dbReference>
<dbReference type="Gene3D" id="3.90.550.10">
    <property type="entry name" value="Spore Coat Polysaccharide Biosynthesis Protein SpsA, Chain A"/>
    <property type="match status" value="1"/>
</dbReference>
<dbReference type="EMBL" id="JBFMVT010000002">
    <property type="protein sequence ID" value="MEW7314373.1"/>
    <property type="molecule type" value="Genomic_DNA"/>
</dbReference>
<gene>
    <name evidence="2" type="ORF">AB1E22_17005</name>
</gene>
<sequence length="264" mass="30338">MKHKVSVIIPLYNQGQYIDETLNSALSQSYANIEVIVVNDGSTDKYTINKIKELELAGINILHKSNGGLASARNAGIEKATGKYIVALDSDDVIDKDYIGKLVKVLDQSDAKIAYSRALLFGARSGLWMLPNYSIKRMLHGNIIYCSAMYHRSDWVLNHGYDEKIKDGLEDWEFWLSIIERGGSVVRVKEALFYYRIRKNSMLRSLDFSKKKAVVEYIFKKHQSFFKENNIKQDSIYIQEESSIIYRIINKIVSVFLGYVYAKY</sequence>
<reference evidence="2 3" key="1">
    <citation type="submission" date="2024-07" db="EMBL/GenBank/DDBJ databases">
        <authorList>
            <person name="Wang L."/>
        </authorList>
    </citation>
    <scope>NUCLEOTIDE SEQUENCE [LARGE SCALE GENOMIC DNA]</scope>
    <source>
        <strain evidence="2 3">WL359</strain>
    </source>
</reference>
<dbReference type="Pfam" id="PF00535">
    <property type="entry name" value="Glycos_transf_2"/>
    <property type="match status" value="1"/>
</dbReference>
<keyword evidence="2" id="KW-0328">Glycosyltransferase</keyword>
<feature type="domain" description="Glycosyltransferase 2-like" evidence="1">
    <location>
        <begin position="6"/>
        <end position="131"/>
    </location>
</feature>
<name>A0ABV3NXV7_9ENTR</name>
<dbReference type="InterPro" id="IPR029044">
    <property type="entry name" value="Nucleotide-diphossugar_trans"/>
</dbReference>
<dbReference type="CDD" id="cd00761">
    <property type="entry name" value="Glyco_tranf_GTA_type"/>
    <property type="match status" value="1"/>
</dbReference>
<evidence type="ECO:0000313" key="2">
    <source>
        <dbReference type="EMBL" id="MEW7314373.1"/>
    </source>
</evidence>
<dbReference type="RefSeq" id="WP_367596410.1">
    <property type="nucleotide sequence ID" value="NZ_JBFMVT010000002.1"/>
</dbReference>
<evidence type="ECO:0000259" key="1">
    <source>
        <dbReference type="Pfam" id="PF00535"/>
    </source>
</evidence>
<proteinExistence type="predicted"/>
<dbReference type="PANTHER" id="PTHR43685:SF2">
    <property type="entry name" value="GLYCOSYLTRANSFERASE 2-LIKE DOMAIN-CONTAINING PROTEIN"/>
    <property type="match status" value="1"/>
</dbReference>
<keyword evidence="3" id="KW-1185">Reference proteome</keyword>
<keyword evidence="2" id="KW-0808">Transferase</keyword>
<dbReference type="Proteomes" id="UP001555342">
    <property type="component" value="Unassembled WGS sequence"/>
</dbReference>
<dbReference type="EC" id="2.4.-.-" evidence="2"/>
<accession>A0ABV3NXV7</accession>
<dbReference type="GO" id="GO:0016757">
    <property type="term" value="F:glycosyltransferase activity"/>
    <property type="evidence" value="ECO:0007669"/>
    <property type="project" value="UniProtKB-KW"/>
</dbReference>
<dbReference type="SUPFAM" id="SSF53448">
    <property type="entry name" value="Nucleotide-diphospho-sugar transferases"/>
    <property type="match status" value="1"/>
</dbReference>
<dbReference type="PANTHER" id="PTHR43685">
    <property type="entry name" value="GLYCOSYLTRANSFERASE"/>
    <property type="match status" value="1"/>
</dbReference>
<organism evidence="2 3">
    <name type="scientific">Buttiauxella gaviniae</name>
    <dbReference type="NCBI Taxonomy" id="82990"/>
    <lineage>
        <taxon>Bacteria</taxon>
        <taxon>Pseudomonadati</taxon>
        <taxon>Pseudomonadota</taxon>
        <taxon>Gammaproteobacteria</taxon>
        <taxon>Enterobacterales</taxon>
        <taxon>Enterobacteriaceae</taxon>
        <taxon>Buttiauxella</taxon>
    </lineage>
</organism>
<dbReference type="InterPro" id="IPR050834">
    <property type="entry name" value="Glycosyltransf_2"/>
</dbReference>
<evidence type="ECO:0000313" key="3">
    <source>
        <dbReference type="Proteomes" id="UP001555342"/>
    </source>
</evidence>
<protein>
    <submittedName>
        <fullName evidence="2">Glycosyltransferase family A protein</fullName>
        <ecNumber evidence="2">2.4.-.-</ecNumber>
    </submittedName>
</protein>